<reference evidence="1 2" key="1">
    <citation type="submission" date="2015-02" db="EMBL/GenBank/DDBJ databases">
        <title>Nostoc linckia genome annotation.</title>
        <authorList>
            <person name="Zhou Z."/>
        </authorList>
    </citation>
    <scope>NUCLEOTIDE SEQUENCE [LARGE SCALE GENOMIC DNA]</scope>
    <source>
        <strain evidence="2">z8</strain>
    </source>
</reference>
<organism evidence="1 2">
    <name type="scientific">Nostoc linckia z8</name>
    <dbReference type="NCBI Taxonomy" id="1628746"/>
    <lineage>
        <taxon>Bacteria</taxon>
        <taxon>Bacillati</taxon>
        <taxon>Cyanobacteriota</taxon>
        <taxon>Cyanophyceae</taxon>
        <taxon>Nostocales</taxon>
        <taxon>Nostocaceae</taxon>
        <taxon>Nostoc</taxon>
    </lineage>
</organism>
<gene>
    <name evidence="1" type="ORF">VF08_03300</name>
</gene>
<dbReference type="Proteomes" id="UP000222310">
    <property type="component" value="Unassembled WGS sequence"/>
</dbReference>
<name>A0A9Q5ZG25_NOSLI</name>
<sequence length="102" mass="12161">MLFESGSPVCNVNFLDKNQFSYYWQQYKKKGTPLTLGMQIDRDVEVIRVIKQDNLLKFPDLNLEIKLEDNVRYFRSLDGKWQAFEDDVFVEYKPCDSLINVR</sequence>
<protein>
    <submittedName>
        <fullName evidence="1">Uncharacterized protein</fullName>
    </submittedName>
</protein>
<proteinExistence type="predicted"/>
<dbReference type="EMBL" id="LAHD01000005">
    <property type="protein sequence ID" value="PHK06772.1"/>
    <property type="molecule type" value="Genomic_DNA"/>
</dbReference>
<comment type="caution">
    <text evidence="1">The sequence shown here is derived from an EMBL/GenBank/DDBJ whole genome shotgun (WGS) entry which is preliminary data.</text>
</comment>
<accession>A0A9Q5ZG25</accession>
<dbReference type="AlphaFoldDB" id="A0A9Q5ZG25"/>
<evidence type="ECO:0000313" key="2">
    <source>
        <dbReference type="Proteomes" id="UP000222310"/>
    </source>
</evidence>
<evidence type="ECO:0000313" key="1">
    <source>
        <dbReference type="EMBL" id="PHK06772.1"/>
    </source>
</evidence>